<keyword evidence="2" id="KW-1185">Reference proteome</keyword>
<name>A0A2K8U9X1_9GAMM</name>
<proteinExistence type="predicted"/>
<organism evidence="1 2">
    <name type="scientific">Candidatus Thiodictyon syntrophicum</name>
    <dbReference type="NCBI Taxonomy" id="1166950"/>
    <lineage>
        <taxon>Bacteria</taxon>
        <taxon>Pseudomonadati</taxon>
        <taxon>Pseudomonadota</taxon>
        <taxon>Gammaproteobacteria</taxon>
        <taxon>Chromatiales</taxon>
        <taxon>Chromatiaceae</taxon>
        <taxon>Thiodictyon</taxon>
    </lineage>
</organism>
<accession>A0A2K8U9X1</accession>
<sequence>MSCSPLDVRSDTRNTERIVYRYEYGALPDQGFGINQRSLVVPEPHGILGLGLVVLIVRRLDAKARR</sequence>
<evidence type="ECO:0000313" key="2">
    <source>
        <dbReference type="Proteomes" id="UP000232638"/>
    </source>
</evidence>
<dbReference type="AlphaFoldDB" id="A0A2K8U9X1"/>
<evidence type="ECO:0008006" key="3">
    <source>
        <dbReference type="Google" id="ProtNLM"/>
    </source>
</evidence>
<reference evidence="1 2" key="1">
    <citation type="submission" date="2017-03" db="EMBL/GenBank/DDBJ databases">
        <title>Complete genome sequence of Candidatus 'Thiodictyon syntrophicum' sp. nov. strain Cad16T, a photolithoautotroph purple sulfur bacterium isolated from an alpine meromictic lake.</title>
        <authorList>
            <person name="Luedin S.M."/>
            <person name="Pothier J.F."/>
            <person name="Danza F."/>
            <person name="Storelli N."/>
            <person name="Wittwer M."/>
            <person name="Tonolla M."/>
        </authorList>
    </citation>
    <scope>NUCLEOTIDE SEQUENCE [LARGE SCALE GENOMIC DNA]</scope>
    <source>
        <strain evidence="1 2">Cad16T</strain>
    </source>
</reference>
<dbReference type="EMBL" id="CP020370">
    <property type="protein sequence ID" value="AUB81851.1"/>
    <property type="molecule type" value="Genomic_DNA"/>
</dbReference>
<dbReference type="KEGG" id="tsy:THSYN_13355"/>
<dbReference type="Proteomes" id="UP000232638">
    <property type="component" value="Chromosome"/>
</dbReference>
<protein>
    <recommendedName>
        <fullName evidence="3">PEP-CTERM protein-sorting domain-containing protein</fullName>
    </recommendedName>
</protein>
<evidence type="ECO:0000313" key="1">
    <source>
        <dbReference type="EMBL" id="AUB81851.1"/>
    </source>
</evidence>
<gene>
    <name evidence="1" type="ORF">THSYN_13355</name>
</gene>